<evidence type="ECO:0000313" key="1">
    <source>
        <dbReference type="EMBL" id="SDD30822.1"/>
    </source>
</evidence>
<dbReference type="STRING" id="637679.GCA_001550055_00586"/>
<dbReference type="EMBL" id="FNAK01000001">
    <property type="protein sequence ID" value="SDD30822.1"/>
    <property type="molecule type" value="Genomic_DNA"/>
</dbReference>
<dbReference type="AlphaFoldDB" id="A0A1G6TNT0"/>
<dbReference type="Pfam" id="PF20102">
    <property type="entry name" value="DUF6492"/>
    <property type="match status" value="1"/>
</dbReference>
<dbReference type="Proteomes" id="UP000183685">
    <property type="component" value="Unassembled WGS sequence"/>
</dbReference>
<evidence type="ECO:0000313" key="2">
    <source>
        <dbReference type="Proteomes" id="UP000183685"/>
    </source>
</evidence>
<name>A0A1G6TNT0_9PROT</name>
<proteinExistence type="predicted"/>
<dbReference type="RefSeq" id="WP_068308694.1">
    <property type="nucleotide sequence ID" value="NZ_FNAK01000001.1"/>
</dbReference>
<accession>A0A1G6TNT0</accession>
<organism evidence="1 2">
    <name type="scientific">Kordiimonas lacus</name>
    <dbReference type="NCBI Taxonomy" id="637679"/>
    <lineage>
        <taxon>Bacteria</taxon>
        <taxon>Pseudomonadati</taxon>
        <taxon>Pseudomonadota</taxon>
        <taxon>Alphaproteobacteria</taxon>
        <taxon>Kordiimonadales</taxon>
        <taxon>Kordiimonadaceae</taxon>
        <taxon>Kordiimonas</taxon>
    </lineage>
</organism>
<keyword evidence="2" id="KW-1185">Reference proteome</keyword>
<sequence>MERKPLDVVTVVFGDELRLLKLQARSMARYLDPALVGTIFVIVNDPHLTWVTRFIHHHILPEYGPLGPQVRIVKRDELWRGGRHGVGWQSQQVCKLLVARLSQADAYMILDAKNHFIRKVSGQAIRSADLRWRSHLNLMAPKFRRQFSTACQLFGVEADHDNPCMPTTTPFIADRQLVVDMLAAVEARSGKPFERFFMEAKGRFTEFSLYSAYHLSVRGDFDITYERRNCPTATLFRGARARPDRAGEVLGRLQADTDVYCMGVHRAVLQEKDVDIIPEVLKVWQQFGLVEGIDEAAYFMDRETIPVTERMRRFLPI</sequence>
<protein>
    <submittedName>
        <fullName evidence="1">Uncharacterized protein</fullName>
    </submittedName>
</protein>
<dbReference type="OrthoDB" id="7068290at2"/>
<dbReference type="InterPro" id="IPR045499">
    <property type="entry name" value="DUF6492"/>
</dbReference>
<reference evidence="1 2" key="1">
    <citation type="submission" date="2016-10" db="EMBL/GenBank/DDBJ databases">
        <authorList>
            <person name="de Groot N.N."/>
        </authorList>
    </citation>
    <scope>NUCLEOTIDE SEQUENCE [LARGE SCALE GENOMIC DNA]</scope>
    <source>
        <strain evidence="1 2">CGMCC 1.9109</strain>
    </source>
</reference>
<gene>
    <name evidence="1" type="ORF">SAMN04488071_0303</name>
</gene>